<dbReference type="PROSITE" id="PS50972">
    <property type="entry name" value="PTERIN_BINDING"/>
    <property type="match status" value="1"/>
</dbReference>
<name>A0A212KKA2_9BACT</name>
<evidence type="ECO:0000256" key="14">
    <source>
        <dbReference type="ARBA" id="ARBA00022833"/>
    </source>
</evidence>
<dbReference type="InterPro" id="IPR036724">
    <property type="entry name" value="Cobalamin-bd_sf"/>
</dbReference>
<feature type="binding site" evidence="19">
    <location>
        <position position="287"/>
    </location>
    <ligand>
        <name>Zn(2+)</name>
        <dbReference type="ChEBI" id="CHEBI:29105"/>
    </ligand>
</feature>
<evidence type="ECO:0000256" key="3">
    <source>
        <dbReference type="ARBA" id="ARBA00001956"/>
    </source>
</evidence>
<comment type="catalytic activity">
    <reaction evidence="1">
        <text>(6S)-5-methyl-5,6,7,8-tetrahydrofolate + L-homocysteine = (6S)-5,6,7,8-tetrahydrofolate + L-methionine</text>
        <dbReference type="Rhea" id="RHEA:11172"/>
        <dbReference type="ChEBI" id="CHEBI:18608"/>
        <dbReference type="ChEBI" id="CHEBI:57453"/>
        <dbReference type="ChEBI" id="CHEBI:57844"/>
        <dbReference type="ChEBI" id="CHEBI:58199"/>
        <dbReference type="EC" id="2.1.1.13"/>
    </reaction>
</comment>
<feature type="domain" description="B12-binding" evidence="22">
    <location>
        <begin position="695"/>
        <end position="814"/>
    </location>
</feature>
<evidence type="ECO:0000313" key="24">
    <source>
        <dbReference type="EMBL" id="SBW12100.1"/>
    </source>
</evidence>
<comment type="pathway">
    <text evidence="4">Amino-acid biosynthesis; L-methionine biosynthesis via de novo pathway; L-methionine from L-homocysteine (MetH route): step 1/1.</text>
</comment>
<keyword evidence="8 19" id="KW-0489">Methyltransferase</keyword>
<dbReference type="UniPathway" id="UPA00051">
    <property type="reaction ID" value="UER00081"/>
</dbReference>
<dbReference type="GO" id="GO:0032259">
    <property type="term" value="P:methylation"/>
    <property type="evidence" value="ECO:0007669"/>
    <property type="project" value="UniProtKB-KW"/>
</dbReference>
<comment type="cofactor">
    <cofactor evidence="3">
        <name>methylcob(III)alamin</name>
        <dbReference type="ChEBI" id="CHEBI:28115"/>
    </cofactor>
</comment>
<evidence type="ECO:0000256" key="1">
    <source>
        <dbReference type="ARBA" id="ARBA00001700"/>
    </source>
</evidence>
<dbReference type="GO" id="GO:0050667">
    <property type="term" value="P:homocysteine metabolic process"/>
    <property type="evidence" value="ECO:0007669"/>
    <property type="project" value="TreeGrafter"/>
</dbReference>
<dbReference type="InterPro" id="IPR036589">
    <property type="entry name" value="HCY_dom_sf"/>
</dbReference>
<evidence type="ECO:0000256" key="9">
    <source>
        <dbReference type="ARBA" id="ARBA00022605"/>
    </source>
</evidence>
<evidence type="ECO:0000256" key="13">
    <source>
        <dbReference type="ARBA" id="ARBA00022723"/>
    </source>
</evidence>
<dbReference type="SUPFAM" id="SSF47644">
    <property type="entry name" value="Methionine synthase domain"/>
    <property type="match status" value="1"/>
</dbReference>
<gene>
    <name evidence="24" type="ORF">KM92DES2_20326</name>
</gene>
<dbReference type="GO" id="GO:0046653">
    <property type="term" value="P:tetrahydrofolate metabolic process"/>
    <property type="evidence" value="ECO:0007669"/>
    <property type="project" value="TreeGrafter"/>
</dbReference>
<evidence type="ECO:0000256" key="12">
    <source>
        <dbReference type="ARBA" id="ARBA00022691"/>
    </source>
</evidence>
<accession>A0A212KKA2</accession>
<evidence type="ECO:0000256" key="6">
    <source>
        <dbReference type="ARBA" id="ARBA00012032"/>
    </source>
</evidence>
<evidence type="ECO:0000256" key="10">
    <source>
        <dbReference type="ARBA" id="ARBA00022628"/>
    </source>
</evidence>
<dbReference type="Pfam" id="PF02574">
    <property type="entry name" value="S-methyl_trans"/>
    <property type="match status" value="1"/>
</dbReference>
<evidence type="ECO:0000259" key="20">
    <source>
        <dbReference type="PROSITE" id="PS50970"/>
    </source>
</evidence>
<keyword evidence="12" id="KW-0949">S-adenosyl-L-methionine</keyword>
<dbReference type="GO" id="GO:0046872">
    <property type="term" value="F:metal ion binding"/>
    <property type="evidence" value="ECO:0007669"/>
    <property type="project" value="UniProtKB-KW"/>
</dbReference>
<dbReference type="EC" id="2.1.1.13" evidence="6"/>
<evidence type="ECO:0000256" key="5">
    <source>
        <dbReference type="ARBA" id="ARBA00010398"/>
    </source>
</evidence>
<dbReference type="SUPFAM" id="SSF82282">
    <property type="entry name" value="Homocysteine S-methyltransferase"/>
    <property type="match status" value="1"/>
</dbReference>
<proteinExistence type="inferred from homology"/>
<dbReference type="Gene3D" id="3.20.20.330">
    <property type="entry name" value="Homocysteine-binding-like domain"/>
    <property type="match status" value="1"/>
</dbReference>
<dbReference type="InterPro" id="IPR003726">
    <property type="entry name" value="HCY_dom"/>
</dbReference>
<evidence type="ECO:0000256" key="11">
    <source>
        <dbReference type="ARBA" id="ARBA00022679"/>
    </source>
</evidence>
<dbReference type="GO" id="GO:0005829">
    <property type="term" value="C:cytosol"/>
    <property type="evidence" value="ECO:0007669"/>
    <property type="project" value="TreeGrafter"/>
</dbReference>
<dbReference type="PIRSF" id="PIRSF037472">
    <property type="entry name" value="DHPS_mtfrase"/>
    <property type="match status" value="1"/>
</dbReference>
<feature type="binding site" evidence="19">
    <location>
        <position position="221"/>
    </location>
    <ligand>
        <name>Zn(2+)</name>
        <dbReference type="ChEBI" id="CHEBI:29105"/>
    </ligand>
</feature>
<dbReference type="InterPro" id="IPR017215">
    <property type="entry name" value="MetH_bac"/>
</dbReference>
<dbReference type="GO" id="GO:0008705">
    <property type="term" value="F:methionine synthase activity"/>
    <property type="evidence" value="ECO:0007669"/>
    <property type="project" value="UniProtKB-EC"/>
</dbReference>
<keyword evidence="10" id="KW-0846">Cobalamin</keyword>
<dbReference type="PROSITE" id="PS51337">
    <property type="entry name" value="B12_BINDING_NTER"/>
    <property type="match status" value="1"/>
</dbReference>
<protein>
    <recommendedName>
        <fullName evidence="7">Methionine synthase</fullName>
        <ecNumber evidence="6">2.1.1.13</ecNumber>
    </recommendedName>
    <alternativeName>
        <fullName evidence="18">5-methyltetrahydrofolate--homocysteine methyltransferase</fullName>
    </alternativeName>
</protein>
<dbReference type="PROSITE" id="PS50970">
    <property type="entry name" value="HCY"/>
    <property type="match status" value="1"/>
</dbReference>
<evidence type="ECO:0000256" key="4">
    <source>
        <dbReference type="ARBA" id="ARBA00005178"/>
    </source>
</evidence>
<evidence type="ECO:0000256" key="8">
    <source>
        <dbReference type="ARBA" id="ARBA00022603"/>
    </source>
</evidence>
<dbReference type="Gene3D" id="3.40.50.280">
    <property type="entry name" value="Cobalamin-binding domain"/>
    <property type="match status" value="1"/>
</dbReference>
<keyword evidence="11 19" id="KW-0808">Transferase</keyword>
<dbReference type="InterPro" id="IPR050554">
    <property type="entry name" value="Met_Synthase/Corrinoid"/>
</dbReference>
<comment type="similarity">
    <text evidence="5">Belongs to the vitamin-B12 dependent methionine synthase family.</text>
</comment>
<feature type="domain" description="Pterin-binding" evidence="21">
    <location>
        <begin position="334"/>
        <end position="577"/>
    </location>
</feature>
<dbReference type="InterPro" id="IPR006158">
    <property type="entry name" value="Cobalamin-bd"/>
</dbReference>
<evidence type="ECO:0000256" key="19">
    <source>
        <dbReference type="PROSITE-ProRule" id="PRU00333"/>
    </source>
</evidence>
<dbReference type="PANTHER" id="PTHR45833:SF1">
    <property type="entry name" value="METHIONINE SYNTHASE"/>
    <property type="match status" value="1"/>
</dbReference>
<dbReference type="EMBL" id="FLUP01000002">
    <property type="protein sequence ID" value="SBW12100.1"/>
    <property type="molecule type" value="Genomic_DNA"/>
</dbReference>
<reference evidence="24" key="1">
    <citation type="submission" date="2016-04" db="EMBL/GenBank/DDBJ databases">
        <authorList>
            <person name="Evans L.H."/>
            <person name="Alamgir A."/>
            <person name="Owens N."/>
            <person name="Weber N.D."/>
            <person name="Virtaneva K."/>
            <person name="Barbian K."/>
            <person name="Babar A."/>
            <person name="Rosenke K."/>
        </authorList>
    </citation>
    <scope>NUCLEOTIDE SEQUENCE</scope>
    <source>
        <strain evidence="24">92-2</strain>
    </source>
</reference>
<evidence type="ECO:0000259" key="21">
    <source>
        <dbReference type="PROSITE" id="PS50972"/>
    </source>
</evidence>
<feature type="domain" description="B12-binding N-terminal" evidence="23">
    <location>
        <begin position="600"/>
        <end position="694"/>
    </location>
</feature>
<dbReference type="AlphaFoldDB" id="A0A212KKA2"/>
<dbReference type="Pfam" id="PF00809">
    <property type="entry name" value="Pterin_bind"/>
    <property type="match status" value="1"/>
</dbReference>
<feature type="domain" description="Hcy-binding" evidence="20">
    <location>
        <begin position="17"/>
        <end position="301"/>
    </location>
</feature>
<feature type="binding site" evidence="19">
    <location>
        <position position="286"/>
    </location>
    <ligand>
        <name>Zn(2+)</name>
        <dbReference type="ChEBI" id="CHEBI:29105"/>
    </ligand>
</feature>
<dbReference type="Pfam" id="PF02607">
    <property type="entry name" value="B12-binding_2"/>
    <property type="match status" value="1"/>
</dbReference>
<keyword evidence="16" id="KW-0170">Cobalt</keyword>
<dbReference type="SUPFAM" id="SSF52242">
    <property type="entry name" value="Cobalamin (vitamin B12)-binding domain"/>
    <property type="match status" value="1"/>
</dbReference>
<dbReference type="InterPro" id="IPR036594">
    <property type="entry name" value="Meth_synthase_dom"/>
</dbReference>
<evidence type="ECO:0000259" key="22">
    <source>
        <dbReference type="PROSITE" id="PS51332"/>
    </source>
</evidence>
<dbReference type="CDD" id="cd02070">
    <property type="entry name" value="corrinoid_protein_B12-BD"/>
    <property type="match status" value="1"/>
</dbReference>
<organism evidence="24">
    <name type="scientific">uncultured Desulfovibrio sp</name>
    <dbReference type="NCBI Taxonomy" id="167968"/>
    <lineage>
        <taxon>Bacteria</taxon>
        <taxon>Pseudomonadati</taxon>
        <taxon>Thermodesulfobacteriota</taxon>
        <taxon>Desulfovibrionia</taxon>
        <taxon>Desulfovibrionales</taxon>
        <taxon>Desulfovibrionaceae</taxon>
        <taxon>Desulfovibrio</taxon>
        <taxon>environmental samples</taxon>
    </lineage>
</organism>
<evidence type="ECO:0000256" key="16">
    <source>
        <dbReference type="ARBA" id="ARBA00023285"/>
    </source>
</evidence>
<dbReference type="InterPro" id="IPR000489">
    <property type="entry name" value="Pterin-binding_dom"/>
</dbReference>
<dbReference type="Gene3D" id="3.20.20.20">
    <property type="entry name" value="Dihydropteroate synthase-like"/>
    <property type="match status" value="1"/>
</dbReference>
<sequence>MLFGLRRLCWEQSETTMTFRQALGLGRPLLLDGAMGTMLQASGMPAGATPEEFCMANPDTLRGIHKAYLDAGVDLLTSCTFGGNIYKLPKSLDVFSFNRRMVEIAKEAAAQAGRPVFVAGNVGPTGHFAKPLGPVEPRDLIAAFANQIRGLVAGGADLIFIETQFDLAEARAAVAAARQECDLPVMVSMTFEQGVSLTGSTPAIFAETMQNMGVDVVGTNCSLGPDQMLPVVQELLGVCECPVMAEPNAGLPELRGNETVFPLGPEDFAQKTAPFAQLGARILGGCCGTTPAHLAALAQALRGMDSVTPPTVSRKGICLTNRSQMVRIAVGQPLTIIGERINPTGKKALTQELQAGAFDVAMQLADAQVDAGATVLDVNVGAPLVDETQLLPELVQRLVGRLPLPLSIDSSNADAIANALPYCPGSFLVNSISGEAGRMEALGPLCRDFGAPFILLPLQGAHLPEKAAERISTVESLIEKAEGMGISRRLMMVDILALAVSSSADSALQCLEMTRWCAANGLPTTLGLSNLSFGLPARELLNSTFLSLAAGAGLTSCIANPSAQRLREAADALKVLCNHDAHASSFIASYSGWKPGEGTIQVRQGGGAAAKTLAEAVLNGDKENVLTLLTAELDAGADPFTLVQETLIPAITEVGARYERREYFLPQLIRAAETMQTAFAYLKPLLEAGRGPETRPVVVMATVEGDIHDIGKNIVSLLLGNHGFDVVDAGKDVPAEAIVACALKHNARIIGLSALMTTTMVRMEDTIKIVRERALPIKVLVGGAAVTQAFADAIGADAYCADAVGAVKAAKQFV</sequence>
<evidence type="ECO:0000259" key="23">
    <source>
        <dbReference type="PROSITE" id="PS51337"/>
    </source>
</evidence>
<evidence type="ECO:0000256" key="7">
    <source>
        <dbReference type="ARBA" id="ARBA00013998"/>
    </source>
</evidence>
<dbReference type="SUPFAM" id="SSF51717">
    <property type="entry name" value="Dihydropteroate synthetase-like"/>
    <property type="match status" value="1"/>
</dbReference>
<dbReference type="PANTHER" id="PTHR45833">
    <property type="entry name" value="METHIONINE SYNTHASE"/>
    <property type="match status" value="1"/>
</dbReference>
<keyword evidence="9" id="KW-0028">Amino-acid biosynthesis</keyword>
<dbReference type="InterPro" id="IPR003759">
    <property type="entry name" value="Cbl-bd_cap"/>
</dbReference>
<dbReference type="InterPro" id="IPR011005">
    <property type="entry name" value="Dihydropteroate_synth-like_sf"/>
</dbReference>
<evidence type="ECO:0000256" key="18">
    <source>
        <dbReference type="ARBA" id="ARBA00031040"/>
    </source>
</evidence>
<keyword evidence="15" id="KW-0486">Methionine biosynthesis</keyword>
<keyword evidence="14 19" id="KW-0862">Zinc</keyword>
<evidence type="ECO:0000256" key="2">
    <source>
        <dbReference type="ARBA" id="ARBA00001947"/>
    </source>
</evidence>
<dbReference type="Pfam" id="PF02310">
    <property type="entry name" value="B12-binding"/>
    <property type="match status" value="1"/>
</dbReference>
<evidence type="ECO:0000256" key="15">
    <source>
        <dbReference type="ARBA" id="ARBA00023167"/>
    </source>
</evidence>
<dbReference type="PROSITE" id="PS51332">
    <property type="entry name" value="B12_BINDING"/>
    <property type="match status" value="1"/>
</dbReference>
<dbReference type="Gene3D" id="1.10.1240.10">
    <property type="entry name" value="Methionine synthase domain"/>
    <property type="match status" value="1"/>
</dbReference>
<keyword evidence="13 19" id="KW-0479">Metal-binding</keyword>
<comment type="function">
    <text evidence="17">Catalyzes the transfer of a methyl group from methyl-cobalamin to homocysteine, yielding enzyme-bound cob(I)alamin and methionine. Subsequently, remethylates the cofactor using methyltetrahydrofolate.</text>
</comment>
<evidence type="ECO:0000256" key="17">
    <source>
        <dbReference type="ARBA" id="ARBA00025552"/>
    </source>
</evidence>
<dbReference type="GO" id="GO:0031419">
    <property type="term" value="F:cobalamin binding"/>
    <property type="evidence" value="ECO:0007669"/>
    <property type="project" value="UniProtKB-KW"/>
</dbReference>
<dbReference type="SMART" id="SM01018">
    <property type="entry name" value="B12-binding_2"/>
    <property type="match status" value="1"/>
</dbReference>
<comment type="cofactor">
    <cofactor evidence="2 19">
        <name>Zn(2+)</name>
        <dbReference type="ChEBI" id="CHEBI:29105"/>
    </cofactor>
</comment>